<evidence type="ECO:0000313" key="13">
    <source>
        <dbReference type="Proteomes" id="UP000815325"/>
    </source>
</evidence>
<name>A0ABQ7GQK6_DUNSA</name>
<dbReference type="Proteomes" id="UP000815325">
    <property type="component" value="Unassembled WGS sequence"/>
</dbReference>
<dbReference type="InterPro" id="IPR000719">
    <property type="entry name" value="Prot_kinase_dom"/>
</dbReference>
<dbReference type="EC" id="2.7.11.1" evidence="1"/>
<keyword evidence="4 9" id="KW-0547">Nucleotide-binding</keyword>
<comment type="caution">
    <text evidence="12">The sequence shown here is derived from an EMBL/GenBank/DDBJ whole genome shotgun (WGS) entry which is preliminary data.</text>
</comment>
<accession>A0ABQ7GQK6</accession>
<keyword evidence="3" id="KW-0808">Transferase</keyword>
<evidence type="ECO:0000259" key="11">
    <source>
        <dbReference type="PROSITE" id="PS50011"/>
    </source>
</evidence>
<dbReference type="PANTHER" id="PTHR44899:SF3">
    <property type="entry name" value="SERINE_THREONINE-PROTEIN KINASE NEK1"/>
    <property type="match status" value="1"/>
</dbReference>
<feature type="domain" description="Protein kinase" evidence="11">
    <location>
        <begin position="25"/>
        <end position="170"/>
    </location>
</feature>
<dbReference type="InterPro" id="IPR017441">
    <property type="entry name" value="Protein_kinase_ATP_BS"/>
</dbReference>
<dbReference type="InterPro" id="IPR011009">
    <property type="entry name" value="Kinase-like_dom_sf"/>
</dbReference>
<dbReference type="PROSITE" id="PS00108">
    <property type="entry name" value="PROTEIN_KINASE_ST"/>
    <property type="match status" value="1"/>
</dbReference>
<protein>
    <recommendedName>
        <fullName evidence="1">non-specific serine/threonine protein kinase</fullName>
        <ecNumber evidence="1">2.7.11.1</ecNumber>
    </recommendedName>
</protein>
<keyword evidence="2 10" id="KW-0723">Serine/threonine-protein kinase</keyword>
<keyword evidence="6 9" id="KW-0067">ATP-binding</keyword>
<keyword evidence="13" id="KW-1185">Reference proteome</keyword>
<dbReference type="PROSITE" id="PS00107">
    <property type="entry name" value="PROTEIN_KINASE_ATP"/>
    <property type="match status" value="1"/>
</dbReference>
<comment type="catalytic activity">
    <reaction evidence="8">
        <text>L-seryl-[protein] + ATP = O-phospho-L-seryl-[protein] + ADP + H(+)</text>
        <dbReference type="Rhea" id="RHEA:17989"/>
        <dbReference type="Rhea" id="RHEA-COMP:9863"/>
        <dbReference type="Rhea" id="RHEA-COMP:11604"/>
        <dbReference type="ChEBI" id="CHEBI:15378"/>
        <dbReference type="ChEBI" id="CHEBI:29999"/>
        <dbReference type="ChEBI" id="CHEBI:30616"/>
        <dbReference type="ChEBI" id="CHEBI:83421"/>
        <dbReference type="ChEBI" id="CHEBI:456216"/>
        <dbReference type="EC" id="2.7.11.1"/>
    </reaction>
</comment>
<comment type="similarity">
    <text evidence="10">Belongs to the protein kinase superfamily.</text>
</comment>
<dbReference type="Pfam" id="PF00069">
    <property type="entry name" value="Pkinase"/>
    <property type="match status" value="1"/>
</dbReference>
<dbReference type="SUPFAM" id="SSF56112">
    <property type="entry name" value="Protein kinase-like (PK-like)"/>
    <property type="match status" value="1"/>
</dbReference>
<sequence length="170" mass="19188">MPKAELQDLDVLTGTKGKQAISSKYVLQGTIGSGNFGKAVLACRSDSPDEKVIIKQIQIQEDSIREDALREAKMLSQFDHVNIVHYYECVLEDDCLHIVMEYASEGDLADLIAKRAEEKKGFTEDEIMFWFVQIVLALYHVHSKNILHRDLKSQNVFISEGNIVKLGDFG</sequence>
<dbReference type="Gene3D" id="1.10.510.10">
    <property type="entry name" value="Transferase(Phosphotransferase) domain 1"/>
    <property type="match status" value="1"/>
</dbReference>
<comment type="catalytic activity">
    <reaction evidence="7">
        <text>L-threonyl-[protein] + ATP = O-phospho-L-threonyl-[protein] + ADP + H(+)</text>
        <dbReference type="Rhea" id="RHEA:46608"/>
        <dbReference type="Rhea" id="RHEA-COMP:11060"/>
        <dbReference type="Rhea" id="RHEA-COMP:11605"/>
        <dbReference type="ChEBI" id="CHEBI:15378"/>
        <dbReference type="ChEBI" id="CHEBI:30013"/>
        <dbReference type="ChEBI" id="CHEBI:30616"/>
        <dbReference type="ChEBI" id="CHEBI:61977"/>
        <dbReference type="ChEBI" id="CHEBI:456216"/>
        <dbReference type="EC" id="2.7.11.1"/>
    </reaction>
</comment>
<evidence type="ECO:0000256" key="2">
    <source>
        <dbReference type="ARBA" id="ARBA00022527"/>
    </source>
</evidence>
<evidence type="ECO:0000256" key="10">
    <source>
        <dbReference type="RuleBase" id="RU000304"/>
    </source>
</evidence>
<evidence type="ECO:0000256" key="9">
    <source>
        <dbReference type="PROSITE-ProRule" id="PRU10141"/>
    </source>
</evidence>
<feature type="binding site" evidence="9">
    <location>
        <position position="55"/>
    </location>
    <ligand>
        <name>ATP</name>
        <dbReference type="ChEBI" id="CHEBI:30616"/>
    </ligand>
</feature>
<dbReference type="EMBL" id="MU069638">
    <property type="protein sequence ID" value="KAF5836889.1"/>
    <property type="molecule type" value="Genomic_DNA"/>
</dbReference>
<reference evidence="12" key="1">
    <citation type="submission" date="2017-08" db="EMBL/GenBank/DDBJ databases">
        <authorList>
            <person name="Polle J.E."/>
            <person name="Barry K."/>
            <person name="Cushman J."/>
            <person name="Schmutz J."/>
            <person name="Tran D."/>
            <person name="Hathwaick L.T."/>
            <person name="Yim W.C."/>
            <person name="Jenkins J."/>
            <person name="Mckie-Krisberg Z.M."/>
            <person name="Prochnik S."/>
            <person name="Lindquist E."/>
            <person name="Dockter R.B."/>
            <person name="Adam C."/>
            <person name="Molina H."/>
            <person name="Bunkerborg J."/>
            <person name="Jin E."/>
            <person name="Buchheim M."/>
            <person name="Magnuson J."/>
        </authorList>
    </citation>
    <scope>NUCLEOTIDE SEQUENCE</scope>
    <source>
        <strain evidence="12">CCAP 19/18</strain>
    </source>
</reference>
<evidence type="ECO:0000256" key="7">
    <source>
        <dbReference type="ARBA" id="ARBA00047899"/>
    </source>
</evidence>
<dbReference type="PROSITE" id="PS50011">
    <property type="entry name" value="PROTEIN_KINASE_DOM"/>
    <property type="match status" value="1"/>
</dbReference>
<evidence type="ECO:0000256" key="3">
    <source>
        <dbReference type="ARBA" id="ARBA00022679"/>
    </source>
</evidence>
<keyword evidence="5" id="KW-0418">Kinase</keyword>
<evidence type="ECO:0000256" key="4">
    <source>
        <dbReference type="ARBA" id="ARBA00022741"/>
    </source>
</evidence>
<dbReference type="PANTHER" id="PTHR44899">
    <property type="entry name" value="CAMK FAMILY PROTEIN KINASE"/>
    <property type="match status" value="1"/>
</dbReference>
<dbReference type="InterPro" id="IPR051131">
    <property type="entry name" value="NEK_Ser/Thr_kinase_NIMA"/>
</dbReference>
<evidence type="ECO:0000313" key="12">
    <source>
        <dbReference type="EMBL" id="KAF5836889.1"/>
    </source>
</evidence>
<evidence type="ECO:0000256" key="5">
    <source>
        <dbReference type="ARBA" id="ARBA00022777"/>
    </source>
</evidence>
<evidence type="ECO:0000256" key="8">
    <source>
        <dbReference type="ARBA" id="ARBA00048679"/>
    </source>
</evidence>
<evidence type="ECO:0000256" key="6">
    <source>
        <dbReference type="ARBA" id="ARBA00022840"/>
    </source>
</evidence>
<organism evidence="12 13">
    <name type="scientific">Dunaliella salina</name>
    <name type="common">Green alga</name>
    <name type="synonym">Protococcus salinus</name>
    <dbReference type="NCBI Taxonomy" id="3046"/>
    <lineage>
        <taxon>Eukaryota</taxon>
        <taxon>Viridiplantae</taxon>
        <taxon>Chlorophyta</taxon>
        <taxon>core chlorophytes</taxon>
        <taxon>Chlorophyceae</taxon>
        <taxon>CS clade</taxon>
        <taxon>Chlamydomonadales</taxon>
        <taxon>Dunaliellaceae</taxon>
        <taxon>Dunaliella</taxon>
    </lineage>
</organism>
<proteinExistence type="inferred from homology"/>
<gene>
    <name evidence="12" type="ORF">DUNSADRAFT_5281</name>
</gene>
<dbReference type="SMART" id="SM00220">
    <property type="entry name" value="S_TKc"/>
    <property type="match status" value="1"/>
</dbReference>
<evidence type="ECO:0000256" key="1">
    <source>
        <dbReference type="ARBA" id="ARBA00012513"/>
    </source>
</evidence>
<dbReference type="InterPro" id="IPR008271">
    <property type="entry name" value="Ser/Thr_kinase_AS"/>
</dbReference>